<name>A0A6G9LKT2_9CAUD</name>
<dbReference type="Proteomes" id="UP000501773">
    <property type="component" value="Segment"/>
</dbReference>
<sequence length="70" mass="8457">MKYKWIEKGTRFNNKDYLFSIEESDYYNAVLVTCQYGSYVTQALVEPSQEAYWSETLDEMKELLYNKNYN</sequence>
<reference evidence="2" key="1">
    <citation type="submission" date="2020-02" db="EMBL/GenBank/DDBJ databases">
        <authorList>
            <person name="Olsen N.S."/>
            <person name="Forero-Junco L."/>
            <person name="Kot W."/>
            <person name="Hansen L.H."/>
        </authorList>
    </citation>
    <scope>NUCLEOTIDE SEQUENCE [LARGE SCALE GENOMIC DNA]</scope>
</reference>
<protein>
    <submittedName>
        <fullName evidence="1">Uncharacterized protein</fullName>
    </submittedName>
</protein>
<keyword evidence="2" id="KW-1185">Reference proteome</keyword>
<accession>A0A6G9LKT2</accession>
<dbReference type="EMBL" id="MT119360">
    <property type="protein sequence ID" value="QIQ66250.1"/>
    <property type="molecule type" value="Genomic_DNA"/>
</dbReference>
<evidence type="ECO:0000313" key="2">
    <source>
        <dbReference type="Proteomes" id="UP000501773"/>
    </source>
</evidence>
<organism evidence="1 2">
    <name type="scientific">Enterococcus phage nattely</name>
    <dbReference type="NCBI Taxonomy" id="2719593"/>
    <lineage>
        <taxon>Viruses</taxon>
        <taxon>Duplodnaviria</taxon>
        <taxon>Heunggongvirae</taxon>
        <taxon>Uroviricota</taxon>
        <taxon>Caudoviricetes</taxon>
        <taxon>Andrewesvirinae</taxon>
        <taxon>Vipetofemvirus</taxon>
        <taxon>Vipetofemvirus nattely</taxon>
    </lineage>
</organism>
<gene>
    <name evidence="1" type="ORF">nattely_83</name>
</gene>
<evidence type="ECO:0000313" key="1">
    <source>
        <dbReference type="EMBL" id="QIQ66250.1"/>
    </source>
</evidence>
<proteinExistence type="predicted"/>